<keyword evidence="3" id="KW-1185">Reference proteome</keyword>
<feature type="non-terminal residue" evidence="2">
    <location>
        <position position="1"/>
    </location>
</feature>
<sequence>EIQHKKNSNGKQERLEKKEECENPTKANEKTLKNAKQNQLPTSNKELNITLKER</sequence>
<feature type="region of interest" description="Disordered" evidence="1">
    <location>
        <begin position="1"/>
        <end position="54"/>
    </location>
</feature>
<feature type="compositionally biased region" description="Basic and acidic residues" evidence="1">
    <location>
        <begin position="11"/>
        <end position="32"/>
    </location>
</feature>
<dbReference type="Proteomes" id="UP000789901">
    <property type="component" value="Unassembled WGS sequence"/>
</dbReference>
<protein>
    <submittedName>
        <fullName evidence="2">20027_t:CDS:1</fullName>
    </submittedName>
</protein>
<name>A0ABN7VD67_GIGMA</name>
<gene>
    <name evidence="2" type="ORF">GMARGA_LOCUS16565</name>
</gene>
<organism evidence="2 3">
    <name type="scientific">Gigaspora margarita</name>
    <dbReference type="NCBI Taxonomy" id="4874"/>
    <lineage>
        <taxon>Eukaryota</taxon>
        <taxon>Fungi</taxon>
        <taxon>Fungi incertae sedis</taxon>
        <taxon>Mucoromycota</taxon>
        <taxon>Glomeromycotina</taxon>
        <taxon>Glomeromycetes</taxon>
        <taxon>Diversisporales</taxon>
        <taxon>Gigasporaceae</taxon>
        <taxon>Gigaspora</taxon>
    </lineage>
</organism>
<feature type="compositionally biased region" description="Polar residues" evidence="1">
    <location>
        <begin position="34"/>
        <end position="47"/>
    </location>
</feature>
<evidence type="ECO:0000256" key="1">
    <source>
        <dbReference type="SAM" id="MobiDB-lite"/>
    </source>
</evidence>
<reference evidence="2 3" key="1">
    <citation type="submission" date="2021-06" db="EMBL/GenBank/DDBJ databases">
        <authorList>
            <person name="Kallberg Y."/>
            <person name="Tangrot J."/>
            <person name="Rosling A."/>
        </authorList>
    </citation>
    <scope>NUCLEOTIDE SEQUENCE [LARGE SCALE GENOMIC DNA]</scope>
    <source>
        <strain evidence="2 3">120-4 pot B 10/14</strain>
    </source>
</reference>
<comment type="caution">
    <text evidence="2">The sequence shown here is derived from an EMBL/GenBank/DDBJ whole genome shotgun (WGS) entry which is preliminary data.</text>
</comment>
<evidence type="ECO:0000313" key="2">
    <source>
        <dbReference type="EMBL" id="CAG8752649.1"/>
    </source>
</evidence>
<dbReference type="EMBL" id="CAJVQB010012080">
    <property type="protein sequence ID" value="CAG8752649.1"/>
    <property type="molecule type" value="Genomic_DNA"/>
</dbReference>
<accession>A0ABN7VD67</accession>
<proteinExistence type="predicted"/>
<evidence type="ECO:0000313" key="3">
    <source>
        <dbReference type="Proteomes" id="UP000789901"/>
    </source>
</evidence>